<dbReference type="OrthoDB" id="5624218at2"/>
<dbReference type="Gene3D" id="2.130.10.10">
    <property type="entry name" value="YVTN repeat-like/Quinoprotein amine dehydrogenase"/>
    <property type="match status" value="1"/>
</dbReference>
<dbReference type="InterPro" id="IPR015943">
    <property type="entry name" value="WD40/YVTN_repeat-like_dom_sf"/>
</dbReference>
<dbReference type="Pfam" id="PF07433">
    <property type="entry name" value="DUF1513"/>
    <property type="match status" value="1"/>
</dbReference>
<dbReference type="InterPro" id="IPR008311">
    <property type="entry name" value="UCP028101"/>
</dbReference>
<sequence length="357" mass="37584">MPSRRMFLAGLLASGVAPRASWADAGSPAYLSAARLPSGAYALFGLNAGGQVVFEIPLPGRGHAAAAHPSQPLAVAFARRPGRFALVINCADGTVKTRLDAPPGFHFYGHGTFTADGSVLCTSENDFNNARGMIGLWDVRNGFARLGAIPSGGIGPHELRLMPDGETLVVANGGIETHPDAGRQKLNLPEMRPNLSYVSLDGATLDQHQPPPEWHQNSIRHLALRKDGLVAIACQWQGNPTDTPPLLATHRRGQNLAFHDPGTDIWRDMQGYLGSVSFSGSGAEIAVTGPRGGVALITDASGQPQRLIEQPDICGAAPGASGFVFTTGQGLVLEDAGTSRQMASEWVAWDNHLVSVA</sequence>
<keyword evidence="1" id="KW-0732">Signal</keyword>
<dbReference type="Proteomes" id="UP000193224">
    <property type="component" value="Unassembled WGS sequence"/>
</dbReference>
<evidence type="ECO:0000256" key="1">
    <source>
        <dbReference type="SAM" id="SignalP"/>
    </source>
</evidence>
<dbReference type="SUPFAM" id="SSF50969">
    <property type="entry name" value="YVTN repeat-like/Quinoprotein amine dehydrogenase"/>
    <property type="match status" value="1"/>
</dbReference>
<dbReference type="RefSeq" id="WP_085801285.1">
    <property type="nucleotide sequence ID" value="NZ_FWXB01000013.1"/>
</dbReference>
<proteinExistence type="predicted"/>
<dbReference type="InterPro" id="IPR006311">
    <property type="entry name" value="TAT_signal"/>
</dbReference>
<gene>
    <name evidence="2" type="ORF">ROA7745_03181</name>
</gene>
<feature type="signal peptide" evidence="1">
    <location>
        <begin position="1"/>
        <end position="23"/>
    </location>
</feature>
<organism evidence="2 3">
    <name type="scientific">Roseovarius aestuarii</name>
    <dbReference type="NCBI Taxonomy" id="475083"/>
    <lineage>
        <taxon>Bacteria</taxon>
        <taxon>Pseudomonadati</taxon>
        <taxon>Pseudomonadota</taxon>
        <taxon>Alphaproteobacteria</taxon>
        <taxon>Rhodobacterales</taxon>
        <taxon>Roseobacteraceae</taxon>
        <taxon>Roseovarius</taxon>
    </lineage>
</organism>
<dbReference type="InterPro" id="IPR011044">
    <property type="entry name" value="Quino_amine_DH_bsu"/>
</dbReference>
<dbReference type="AlphaFoldDB" id="A0A1X7BV25"/>
<evidence type="ECO:0000313" key="3">
    <source>
        <dbReference type="Proteomes" id="UP000193224"/>
    </source>
</evidence>
<evidence type="ECO:0000313" key="2">
    <source>
        <dbReference type="EMBL" id="SMC13335.1"/>
    </source>
</evidence>
<protein>
    <recommendedName>
        <fullName evidence="4">DUF1513 domain-containing protein</fullName>
    </recommendedName>
</protein>
<keyword evidence="3" id="KW-1185">Reference proteome</keyword>
<name>A0A1X7BV25_9RHOB</name>
<evidence type="ECO:0008006" key="4">
    <source>
        <dbReference type="Google" id="ProtNLM"/>
    </source>
</evidence>
<accession>A0A1X7BV25</accession>
<reference evidence="2 3" key="1">
    <citation type="submission" date="2017-03" db="EMBL/GenBank/DDBJ databases">
        <authorList>
            <person name="Afonso C.L."/>
            <person name="Miller P.J."/>
            <person name="Scott M.A."/>
            <person name="Spackman E."/>
            <person name="Goraichik I."/>
            <person name="Dimitrov K.M."/>
            <person name="Suarez D.L."/>
            <person name="Swayne D.E."/>
        </authorList>
    </citation>
    <scope>NUCLEOTIDE SEQUENCE [LARGE SCALE GENOMIC DNA]</scope>
    <source>
        <strain evidence="2 3">CECT 7745</strain>
    </source>
</reference>
<feature type="chain" id="PRO_5013004981" description="DUF1513 domain-containing protein" evidence="1">
    <location>
        <begin position="24"/>
        <end position="357"/>
    </location>
</feature>
<dbReference type="PIRSF" id="PIRSF028101">
    <property type="entry name" value="UCP028101"/>
    <property type="match status" value="1"/>
</dbReference>
<dbReference type="EMBL" id="FWXB01000013">
    <property type="protein sequence ID" value="SMC13335.1"/>
    <property type="molecule type" value="Genomic_DNA"/>
</dbReference>
<dbReference type="PROSITE" id="PS51318">
    <property type="entry name" value="TAT"/>
    <property type="match status" value="1"/>
</dbReference>